<comment type="caution">
    <text evidence="3">The sequence shown here is derived from an EMBL/GenBank/DDBJ whole genome shotgun (WGS) entry which is preliminary data.</text>
</comment>
<dbReference type="AlphaFoldDB" id="A0A084FXV4"/>
<dbReference type="OMA" id="YHFFISE"/>
<dbReference type="OrthoDB" id="3836772at2759"/>
<dbReference type="RefSeq" id="XP_016639715.1">
    <property type="nucleotide sequence ID" value="XM_016790412.1"/>
</dbReference>
<dbReference type="EMBL" id="JOWA01000132">
    <property type="protein sequence ID" value="KEZ39916.1"/>
    <property type="molecule type" value="Genomic_DNA"/>
</dbReference>
<dbReference type="Proteomes" id="UP000028545">
    <property type="component" value="Unassembled WGS sequence"/>
</dbReference>
<dbReference type="VEuPathDB" id="FungiDB:SAPIO_CDS8879"/>
<dbReference type="KEGG" id="sapo:SAPIO_CDS8879"/>
<evidence type="ECO:0000256" key="2">
    <source>
        <dbReference type="SAM" id="SignalP"/>
    </source>
</evidence>
<feature type="signal peptide" evidence="2">
    <location>
        <begin position="1"/>
        <end position="21"/>
    </location>
</feature>
<reference evidence="3 4" key="1">
    <citation type="journal article" date="2014" name="Genome Announc.">
        <title>Draft genome sequence of the pathogenic fungus Scedosporium apiospermum.</title>
        <authorList>
            <person name="Vandeputte P."/>
            <person name="Ghamrawi S."/>
            <person name="Rechenmann M."/>
            <person name="Iltis A."/>
            <person name="Giraud S."/>
            <person name="Fleury M."/>
            <person name="Thornton C."/>
            <person name="Delhaes L."/>
            <person name="Meyer W."/>
            <person name="Papon N."/>
            <person name="Bouchara J.P."/>
        </authorList>
    </citation>
    <scope>NUCLEOTIDE SEQUENCE [LARGE SCALE GENOMIC DNA]</scope>
    <source>
        <strain evidence="3 4">IHEM 14462</strain>
    </source>
</reference>
<feature type="region of interest" description="Disordered" evidence="1">
    <location>
        <begin position="132"/>
        <end position="157"/>
    </location>
</feature>
<protein>
    <submittedName>
        <fullName evidence="3">Uncharacterized protein</fullName>
    </submittedName>
</protein>
<organism evidence="3 4">
    <name type="scientific">Pseudallescheria apiosperma</name>
    <name type="common">Scedosporium apiospermum</name>
    <dbReference type="NCBI Taxonomy" id="563466"/>
    <lineage>
        <taxon>Eukaryota</taxon>
        <taxon>Fungi</taxon>
        <taxon>Dikarya</taxon>
        <taxon>Ascomycota</taxon>
        <taxon>Pezizomycotina</taxon>
        <taxon>Sordariomycetes</taxon>
        <taxon>Hypocreomycetidae</taxon>
        <taxon>Microascales</taxon>
        <taxon>Microascaceae</taxon>
        <taxon>Scedosporium</taxon>
    </lineage>
</organism>
<evidence type="ECO:0000256" key="1">
    <source>
        <dbReference type="SAM" id="MobiDB-lite"/>
    </source>
</evidence>
<name>A0A084FXV4_PSEDA</name>
<accession>A0A084FXV4</accession>
<keyword evidence="2" id="KW-0732">Signal</keyword>
<dbReference type="GeneID" id="27727951"/>
<dbReference type="HOGENOM" id="CLU_062877_0_0_1"/>
<feature type="chain" id="PRO_5001775167" evidence="2">
    <location>
        <begin position="22"/>
        <end position="286"/>
    </location>
</feature>
<keyword evidence="4" id="KW-1185">Reference proteome</keyword>
<gene>
    <name evidence="3" type="ORF">SAPIO_CDS8879</name>
</gene>
<sequence>MAPKMAVGLYFILFYILFIEACFPLDQANWSLLNLKRKCDKKTSSCDYSFFINEETNKLFPCSFHVVSMLPQIPASNLTFEGVKCTDTDKYNISLDHNEAGHHNYLSVVKPKEGLLSYFDFEDDEIKDGAEAKTKTSEVYPLTPPEKGGQPWTQNRQGNETNKELEYAKKWKVFSPIRRIRDDVGTNVLDLAFLLLAEERGVTPCNIHLTFPKGKDARNESFFHEKCTNSDWYVSWGYDDDRDSAVMTVINPASDRHAWFGWDKVNKRAELFGSCGPSKTETRREE</sequence>
<proteinExistence type="predicted"/>
<evidence type="ECO:0000313" key="3">
    <source>
        <dbReference type="EMBL" id="KEZ39916.1"/>
    </source>
</evidence>
<evidence type="ECO:0000313" key="4">
    <source>
        <dbReference type="Proteomes" id="UP000028545"/>
    </source>
</evidence>